<accession>A0AA38CAQ3</accession>
<name>A0AA38CAQ3_TAXCH</name>
<gene>
    <name evidence="2" type="ORF">KI387_042071</name>
</gene>
<protein>
    <submittedName>
        <fullName evidence="2">Uncharacterized protein</fullName>
    </submittedName>
</protein>
<dbReference type="AlphaFoldDB" id="A0AA38CAQ3"/>
<comment type="caution">
    <text evidence="2">The sequence shown here is derived from an EMBL/GenBank/DDBJ whole genome shotgun (WGS) entry which is preliminary data.</text>
</comment>
<feature type="non-terminal residue" evidence="2">
    <location>
        <position position="51"/>
    </location>
</feature>
<feature type="region of interest" description="Disordered" evidence="1">
    <location>
        <begin position="31"/>
        <end position="51"/>
    </location>
</feature>
<feature type="non-terminal residue" evidence="2">
    <location>
        <position position="1"/>
    </location>
</feature>
<keyword evidence="3" id="KW-1185">Reference proteome</keyword>
<proteinExistence type="predicted"/>
<reference evidence="2 3" key="1">
    <citation type="journal article" date="2021" name="Nat. Plants">
        <title>The Taxus genome provides insights into paclitaxel biosynthesis.</title>
        <authorList>
            <person name="Xiong X."/>
            <person name="Gou J."/>
            <person name="Liao Q."/>
            <person name="Li Y."/>
            <person name="Zhou Q."/>
            <person name="Bi G."/>
            <person name="Li C."/>
            <person name="Du R."/>
            <person name="Wang X."/>
            <person name="Sun T."/>
            <person name="Guo L."/>
            <person name="Liang H."/>
            <person name="Lu P."/>
            <person name="Wu Y."/>
            <person name="Zhang Z."/>
            <person name="Ro D.K."/>
            <person name="Shang Y."/>
            <person name="Huang S."/>
            <person name="Yan J."/>
        </authorList>
    </citation>
    <scope>NUCLEOTIDE SEQUENCE [LARGE SCALE GENOMIC DNA]</scope>
    <source>
        <strain evidence="2">Ta-2019</strain>
    </source>
</reference>
<evidence type="ECO:0000256" key="1">
    <source>
        <dbReference type="SAM" id="MobiDB-lite"/>
    </source>
</evidence>
<dbReference type="Proteomes" id="UP000824469">
    <property type="component" value="Unassembled WGS sequence"/>
</dbReference>
<organism evidence="2 3">
    <name type="scientific">Taxus chinensis</name>
    <name type="common">Chinese yew</name>
    <name type="synonym">Taxus wallichiana var. chinensis</name>
    <dbReference type="NCBI Taxonomy" id="29808"/>
    <lineage>
        <taxon>Eukaryota</taxon>
        <taxon>Viridiplantae</taxon>
        <taxon>Streptophyta</taxon>
        <taxon>Embryophyta</taxon>
        <taxon>Tracheophyta</taxon>
        <taxon>Spermatophyta</taxon>
        <taxon>Pinopsida</taxon>
        <taxon>Pinidae</taxon>
        <taxon>Conifers II</taxon>
        <taxon>Cupressales</taxon>
        <taxon>Taxaceae</taxon>
        <taxon>Taxus</taxon>
    </lineage>
</organism>
<sequence length="51" mass="5840">ESCAISPYSLLRGWDHHPSRFISDYEVTGIGRKEEETTGPNGEKNEFQSRK</sequence>
<evidence type="ECO:0000313" key="3">
    <source>
        <dbReference type="Proteomes" id="UP000824469"/>
    </source>
</evidence>
<evidence type="ECO:0000313" key="2">
    <source>
        <dbReference type="EMBL" id="KAH9292743.1"/>
    </source>
</evidence>
<dbReference type="EMBL" id="JAHRHJ020002410">
    <property type="protein sequence ID" value="KAH9292743.1"/>
    <property type="molecule type" value="Genomic_DNA"/>
</dbReference>